<dbReference type="EMBL" id="JAUYVH010000020">
    <property type="protein sequence ID" value="MDQ9172288.1"/>
    <property type="molecule type" value="Genomic_DNA"/>
</dbReference>
<organism evidence="1 2">
    <name type="scientific">Keguizhuia sedimenti</name>
    <dbReference type="NCBI Taxonomy" id="3064264"/>
    <lineage>
        <taxon>Bacteria</taxon>
        <taxon>Pseudomonadati</taxon>
        <taxon>Pseudomonadota</taxon>
        <taxon>Betaproteobacteria</taxon>
        <taxon>Burkholderiales</taxon>
        <taxon>Oxalobacteraceae</taxon>
        <taxon>Keguizhuia</taxon>
    </lineage>
</organism>
<proteinExistence type="predicted"/>
<accession>A0ABU1BTE5</accession>
<dbReference type="Proteomes" id="UP001225596">
    <property type="component" value="Unassembled WGS sequence"/>
</dbReference>
<keyword evidence="2" id="KW-1185">Reference proteome</keyword>
<reference evidence="1 2" key="1">
    <citation type="submission" date="2023-08" db="EMBL/GenBank/DDBJ databases">
        <title>Oxalobacteraceae gen .nov., isolated from river sludge outside the plant.</title>
        <authorList>
            <person name="Zhao S.Y."/>
        </authorList>
    </citation>
    <scope>NUCLEOTIDE SEQUENCE [LARGE SCALE GENOMIC DNA]</scope>
    <source>
        <strain evidence="1 2">R-40</strain>
    </source>
</reference>
<dbReference type="RefSeq" id="WP_338438318.1">
    <property type="nucleotide sequence ID" value="NZ_JAUYVH010000020.1"/>
</dbReference>
<comment type="caution">
    <text evidence="1">The sequence shown here is derived from an EMBL/GenBank/DDBJ whole genome shotgun (WGS) entry which is preliminary data.</text>
</comment>
<gene>
    <name evidence="1" type="ORF">Q8A64_17905</name>
</gene>
<sequence>MALSRMHVALGRTPFAGLLTPGTMVVLAGMRSASLRTCSAKMGAQRAKVAGAPSRANAPKVALQILAQSRLIRARLRRATFPDIGGSALQACMQRSSQASIQVIKSSFSPTVAMLFPFILNDGRTGQDTASGGP</sequence>
<name>A0ABU1BTE5_9BURK</name>
<evidence type="ECO:0000313" key="1">
    <source>
        <dbReference type="EMBL" id="MDQ9172288.1"/>
    </source>
</evidence>
<evidence type="ECO:0000313" key="2">
    <source>
        <dbReference type="Proteomes" id="UP001225596"/>
    </source>
</evidence>
<protein>
    <submittedName>
        <fullName evidence="1">Uncharacterized protein</fullName>
    </submittedName>
</protein>